<protein>
    <submittedName>
        <fullName evidence="1">Uncharacterized protein</fullName>
    </submittedName>
</protein>
<dbReference type="EMBL" id="VLLL01000005">
    <property type="protein sequence ID" value="TWJ14708.1"/>
    <property type="molecule type" value="Genomic_DNA"/>
</dbReference>
<name>A0A562VA31_9ACTN</name>
<sequence length="580" mass="63428">MAIPDEDVPTQDEANASNMSYLDTIIDLVTDRFIQFDMGGDIYDGGTDHHVYEDDMYPWEWVVERGGFSGSPAEAKEYFMRGGQASGANSQEGMAGGTAYETGDGQLVIQFSGAAYDTPYVFIKRKSPKWNEIRSWFEGIKKPYESAWSFQQHGFISPRMRMEFAVDDLVPVGQITDGDVDELSSIDVSTSDSEQFSEDLNNRLNTNDNWEDARTADRFLEGWQGRGAQIFKWAYLERRPSILLGQAMTAKVLHQSVEILESAYTNVRSESSMRMYDAEDIFEMYPFHDGGGGGGETNWPLLLNRVAGVATMVAGASTFTPATAPIAAIATIVAGGTALAANIVQSPAHEEKKNNPIKIEGDKVSDIYWNWYNQIQAFVDTVLNTEQVLAEVLTAYRSRVDESKSNTGASLETSFGDTVQLTEYQSFFAPKGLGDGSFSPGSRDGMGVSTPNGDNGAAFAADLNELFKASTVHLPEVASIYGRQATRDADGDMTAATQRTVYETPPYSGGTSYASQSNGAALQPWLDVHAAYEEMMTTSQQNYTAAAEALKATAIDYAQTDGEARAKLDPIYQELVELEG</sequence>
<dbReference type="OrthoDB" id="9817931at2"/>
<proteinExistence type="predicted"/>
<reference evidence="1 2" key="1">
    <citation type="journal article" date="2013" name="Stand. Genomic Sci.">
        <title>Genomic Encyclopedia of Type Strains, Phase I: The one thousand microbial genomes (KMG-I) project.</title>
        <authorList>
            <person name="Kyrpides N.C."/>
            <person name="Woyke T."/>
            <person name="Eisen J.A."/>
            <person name="Garrity G."/>
            <person name="Lilburn T.G."/>
            <person name="Beck B.J."/>
            <person name="Whitman W.B."/>
            <person name="Hugenholtz P."/>
            <person name="Klenk H.P."/>
        </authorList>
    </citation>
    <scope>NUCLEOTIDE SEQUENCE [LARGE SCALE GENOMIC DNA]</scope>
    <source>
        <strain evidence="1 2">DSM 45044</strain>
    </source>
</reference>
<dbReference type="AlphaFoldDB" id="A0A562VA31"/>
<dbReference type="RefSeq" id="WP_158645451.1">
    <property type="nucleotide sequence ID" value="NZ_BAABIJ010000001.1"/>
</dbReference>
<gene>
    <name evidence="1" type="ORF">LX16_0397</name>
</gene>
<accession>A0A562VA31</accession>
<keyword evidence="2" id="KW-1185">Reference proteome</keyword>
<comment type="caution">
    <text evidence="1">The sequence shown here is derived from an EMBL/GenBank/DDBJ whole genome shotgun (WGS) entry which is preliminary data.</text>
</comment>
<evidence type="ECO:0000313" key="2">
    <source>
        <dbReference type="Proteomes" id="UP000321617"/>
    </source>
</evidence>
<organism evidence="1 2">
    <name type="scientific">Stackebrandtia albiflava</name>
    <dbReference type="NCBI Taxonomy" id="406432"/>
    <lineage>
        <taxon>Bacteria</taxon>
        <taxon>Bacillati</taxon>
        <taxon>Actinomycetota</taxon>
        <taxon>Actinomycetes</taxon>
        <taxon>Glycomycetales</taxon>
        <taxon>Glycomycetaceae</taxon>
        <taxon>Stackebrandtia</taxon>
    </lineage>
</organism>
<evidence type="ECO:0000313" key="1">
    <source>
        <dbReference type="EMBL" id="TWJ14708.1"/>
    </source>
</evidence>
<dbReference type="Proteomes" id="UP000321617">
    <property type="component" value="Unassembled WGS sequence"/>
</dbReference>